<dbReference type="OrthoDB" id="129527at2"/>
<dbReference type="RefSeq" id="WP_147903241.1">
    <property type="nucleotide sequence ID" value="NZ_BAAAGC010000017.1"/>
</dbReference>
<evidence type="ECO:0000313" key="3">
    <source>
        <dbReference type="Proteomes" id="UP000321814"/>
    </source>
</evidence>
<evidence type="ECO:0000313" key="2">
    <source>
        <dbReference type="EMBL" id="TXK81980.1"/>
    </source>
</evidence>
<name>A0A5C8M3J5_9GAMM</name>
<accession>A0A5C8M3J5</accession>
<dbReference type="AlphaFoldDB" id="A0A5C8M3J5"/>
<comment type="caution">
    <text evidence="2">The sequence shown here is derived from an EMBL/GenBank/DDBJ whole genome shotgun (WGS) entry which is preliminary data.</text>
</comment>
<proteinExistence type="predicted"/>
<evidence type="ECO:0000256" key="1">
    <source>
        <dbReference type="SAM" id="SignalP"/>
    </source>
</evidence>
<organism evidence="2 3">
    <name type="scientific">Rheinheimera tangshanensis</name>
    <dbReference type="NCBI Taxonomy" id="400153"/>
    <lineage>
        <taxon>Bacteria</taxon>
        <taxon>Pseudomonadati</taxon>
        <taxon>Pseudomonadota</taxon>
        <taxon>Gammaproteobacteria</taxon>
        <taxon>Chromatiales</taxon>
        <taxon>Chromatiaceae</taxon>
        <taxon>Rheinheimera</taxon>
    </lineage>
</organism>
<dbReference type="EMBL" id="VRLR01000002">
    <property type="protein sequence ID" value="TXK81980.1"/>
    <property type="molecule type" value="Genomic_DNA"/>
</dbReference>
<keyword evidence="3" id="KW-1185">Reference proteome</keyword>
<gene>
    <name evidence="2" type="ORF">FU839_03585</name>
</gene>
<sequence>MKLLQKLFLSTTLTLLIFSTSASTFGGTVDKTKLVEVADILAKPQSYLQQQVTVKGTVEAVCQKKGCWMQFAADANQPTFRIKVKDGDMVFPVSAKGKTAYASGRLDPIEMDLESTREYLAHKAEEQGEAFDPANVTEAITLYQLVPVAVEIAD</sequence>
<dbReference type="InterPro" id="IPR032577">
    <property type="entry name" value="DUF4920"/>
</dbReference>
<protein>
    <submittedName>
        <fullName evidence="2">DUF4920 domain-containing protein</fullName>
    </submittedName>
</protein>
<feature type="chain" id="PRO_5023118644" evidence="1">
    <location>
        <begin position="25"/>
        <end position="154"/>
    </location>
</feature>
<feature type="signal peptide" evidence="1">
    <location>
        <begin position="1"/>
        <end position="24"/>
    </location>
</feature>
<keyword evidence="1" id="KW-0732">Signal</keyword>
<reference evidence="2 3" key="1">
    <citation type="submission" date="2019-08" db="EMBL/GenBank/DDBJ databases">
        <title>Draft genome analysis of Rheinheimera tangshanensis isolated from the roots of fresh rice plants (Oryza sativa).</title>
        <authorList>
            <person name="Yu Q."/>
            <person name="Qi Y."/>
            <person name="Zhang H."/>
            <person name="Pu J."/>
        </authorList>
    </citation>
    <scope>NUCLEOTIDE SEQUENCE [LARGE SCALE GENOMIC DNA]</scope>
    <source>
        <strain evidence="2 3">JA3-B52</strain>
    </source>
</reference>
<dbReference type="Pfam" id="PF16267">
    <property type="entry name" value="DUF4920"/>
    <property type="match status" value="1"/>
</dbReference>
<dbReference type="Proteomes" id="UP000321814">
    <property type="component" value="Unassembled WGS sequence"/>
</dbReference>